<dbReference type="GO" id="GO:0022857">
    <property type="term" value="F:transmembrane transporter activity"/>
    <property type="evidence" value="ECO:0007669"/>
    <property type="project" value="InterPro"/>
</dbReference>
<keyword evidence="1 4" id="KW-0812">Transmembrane</keyword>
<keyword evidence="6" id="KW-1185">Reference proteome</keyword>
<organism evidence="5 6">
    <name type="scientific">Rubroshorea leprosula</name>
    <dbReference type="NCBI Taxonomy" id="152421"/>
    <lineage>
        <taxon>Eukaryota</taxon>
        <taxon>Viridiplantae</taxon>
        <taxon>Streptophyta</taxon>
        <taxon>Embryophyta</taxon>
        <taxon>Tracheophyta</taxon>
        <taxon>Spermatophyta</taxon>
        <taxon>Magnoliopsida</taxon>
        <taxon>eudicotyledons</taxon>
        <taxon>Gunneridae</taxon>
        <taxon>Pentapetalae</taxon>
        <taxon>rosids</taxon>
        <taxon>malvids</taxon>
        <taxon>Malvales</taxon>
        <taxon>Dipterocarpaceae</taxon>
        <taxon>Rubroshorea</taxon>
    </lineage>
</organism>
<gene>
    <name evidence="5" type="ORF">SLEP1_g10145</name>
</gene>
<keyword evidence="3 4" id="KW-0472">Membrane</keyword>
<dbReference type="InterPro" id="IPR030184">
    <property type="entry name" value="WAT1-related"/>
</dbReference>
<dbReference type="EMBL" id="BPVZ01000011">
    <property type="protein sequence ID" value="GKU96965.1"/>
    <property type="molecule type" value="Genomic_DNA"/>
</dbReference>
<comment type="caution">
    <text evidence="5">The sequence shown here is derived from an EMBL/GenBank/DDBJ whole genome shotgun (WGS) entry which is preliminary data.</text>
</comment>
<evidence type="ECO:0000313" key="5">
    <source>
        <dbReference type="EMBL" id="GKU96965.1"/>
    </source>
</evidence>
<protein>
    <recommendedName>
        <fullName evidence="7">WAT1-related protein</fullName>
    </recommendedName>
</protein>
<evidence type="ECO:0000256" key="2">
    <source>
        <dbReference type="ARBA" id="ARBA00022989"/>
    </source>
</evidence>
<reference evidence="5 6" key="1">
    <citation type="journal article" date="2021" name="Commun. Biol.">
        <title>The genome of Shorea leprosula (Dipterocarpaceae) highlights the ecological relevance of drought in aseasonal tropical rainforests.</title>
        <authorList>
            <person name="Ng K.K.S."/>
            <person name="Kobayashi M.J."/>
            <person name="Fawcett J.A."/>
            <person name="Hatakeyama M."/>
            <person name="Paape T."/>
            <person name="Ng C.H."/>
            <person name="Ang C.C."/>
            <person name="Tnah L.H."/>
            <person name="Lee C.T."/>
            <person name="Nishiyama T."/>
            <person name="Sese J."/>
            <person name="O'Brien M.J."/>
            <person name="Copetti D."/>
            <person name="Mohd Noor M.I."/>
            <person name="Ong R.C."/>
            <person name="Putra M."/>
            <person name="Sireger I.Z."/>
            <person name="Indrioko S."/>
            <person name="Kosugi Y."/>
            <person name="Izuno A."/>
            <person name="Isagi Y."/>
            <person name="Lee S.L."/>
            <person name="Shimizu K.K."/>
        </authorList>
    </citation>
    <scope>NUCLEOTIDE SEQUENCE [LARGE SCALE GENOMIC DNA]</scope>
    <source>
        <strain evidence="5">214</strain>
    </source>
</reference>
<dbReference type="Proteomes" id="UP001054252">
    <property type="component" value="Unassembled WGS sequence"/>
</dbReference>
<dbReference type="AlphaFoldDB" id="A0AAV5ID25"/>
<sequence length="64" mass="6919">MSALFLGDALYLGSVIGAVIISIGFYAVIWGKAKEEAMEEDSLVRSLLIPSSNDQFPLSQNTKL</sequence>
<evidence type="ECO:0008006" key="7">
    <source>
        <dbReference type="Google" id="ProtNLM"/>
    </source>
</evidence>
<dbReference type="GO" id="GO:0016020">
    <property type="term" value="C:membrane"/>
    <property type="evidence" value="ECO:0007669"/>
    <property type="project" value="InterPro"/>
</dbReference>
<evidence type="ECO:0000256" key="1">
    <source>
        <dbReference type="ARBA" id="ARBA00022692"/>
    </source>
</evidence>
<accession>A0AAV5ID25</accession>
<proteinExistence type="predicted"/>
<feature type="transmembrane region" description="Helical" evidence="4">
    <location>
        <begin position="12"/>
        <end position="30"/>
    </location>
</feature>
<dbReference type="PANTHER" id="PTHR31218">
    <property type="entry name" value="WAT1-RELATED PROTEIN"/>
    <property type="match status" value="1"/>
</dbReference>
<evidence type="ECO:0000256" key="3">
    <source>
        <dbReference type="ARBA" id="ARBA00023136"/>
    </source>
</evidence>
<name>A0AAV5ID25_9ROSI</name>
<evidence type="ECO:0000256" key="4">
    <source>
        <dbReference type="SAM" id="Phobius"/>
    </source>
</evidence>
<evidence type="ECO:0000313" key="6">
    <source>
        <dbReference type="Proteomes" id="UP001054252"/>
    </source>
</evidence>
<keyword evidence="2 4" id="KW-1133">Transmembrane helix</keyword>